<dbReference type="InterPro" id="IPR049450">
    <property type="entry name" value="ACOT8-like_C"/>
</dbReference>
<dbReference type="InterPro" id="IPR049449">
    <property type="entry name" value="TesB_ACOT8-like_N"/>
</dbReference>
<sequence length="323" mass="35366">MVASLAEQLSIDEIGPGEYASRIPPERMGNALPIAYGGCTLGIAVHAACKTVPPTHRLYSLVGHFLGPASTTEKLYCTVHSSRNTKTFATRRVEVSQIRPDGKKRVCLELLADFQIEEPAMLTYSTPPVLQYSGPEKSRSFGELAREAVASGQMDEKDAAKVIESFALGDSFFDTRLCPEGVSGQNVGGANKQKQTTQEHLPITDKTSGDWSRTRAPLESRDERAAAVAFLLDGGLAFLPLGHSHKWLDDSAACSSLDFALRLFSSDIDLSSWHLRERRTTAGGLGRTYTEARLWDEKGHLVASMTQQSIMRPWPENKTKGKL</sequence>
<dbReference type="GeneID" id="19272052"/>
<feature type="domain" description="Acyl-CoA thioesterase-like C-terminal" evidence="5">
    <location>
        <begin position="197"/>
        <end position="311"/>
    </location>
</feature>
<dbReference type="OMA" id="FFETRYC"/>
<dbReference type="InterPro" id="IPR042171">
    <property type="entry name" value="Acyl-CoA_hotdog"/>
</dbReference>
<dbReference type="Proteomes" id="UP000030651">
    <property type="component" value="Unassembled WGS sequence"/>
</dbReference>
<dbReference type="PANTHER" id="PTHR11066:SF35">
    <property type="entry name" value="ACYL-COA THIOESTERASE II"/>
    <property type="match status" value="1"/>
</dbReference>
<accession>W3X9F1</accession>
<dbReference type="GO" id="GO:0005782">
    <property type="term" value="C:peroxisomal matrix"/>
    <property type="evidence" value="ECO:0007669"/>
    <property type="project" value="UniProtKB-SubCell"/>
</dbReference>
<dbReference type="Gene3D" id="2.40.160.210">
    <property type="entry name" value="Acyl-CoA thioesterase, double hotdog domain"/>
    <property type="match status" value="1"/>
</dbReference>
<feature type="region of interest" description="Disordered" evidence="3">
    <location>
        <begin position="184"/>
        <end position="215"/>
    </location>
</feature>
<evidence type="ECO:0000259" key="5">
    <source>
        <dbReference type="Pfam" id="PF20789"/>
    </source>
</evidence>
<evidence type="ECO:0000313" key="7">
    <source>
        <dbReference type="Proteomes" id="UP000030651"/>
    </source>
</evidence>
<dbReference type="eggNOG" id="KOG3016">
    <property type="taxonomic scope" value="Eukaryota"/>
</dbReference>
<dbReference type="PANTHER" id="PTHR11066">
    <property type="entry name" value="ACYL-COA THIOESTERASE"/>
    <property type="match status" value="1"/>
</dbReference>
<feature type="compositionally biased region" description="Polar residues" evidence="3">
    <location>
        <begin position="192"/>
        <end position="211"/>
    </location>
</feature>
<organism evidence="6 7">
    <name type="scientific">Pestalotiopsis fici (strain W106-1 / CGMCC3.15140)</name>
    <dbReference type="NCBI Taxonomy" id="1229662"/>
    <lineage>
        <taxon>Eukaryota</taxon>
        <taxon>Fungi</taxon>
        <taxon>Dikarya</taxon>
        <taxon>Ascomycota</taxon>
        <taxon>Pezizomycotina</taxon>
        <taxon>Sordariomycetes</taxon>
        <taxon>Xylariomycetidae</taxon>
        <taxon>Amphisphaeriales</taxon>
        <taxon>Sporocadaceae</taxon>
        <taxon>Pestalotiopsis</taxon>
    </lineage>
</organism>
<dbReference type="Pfam" id="PF20789">
    <property type="entry name" value="4HBT_3C"/>
    <property type="match status" value="1"/>
</dbReference>
<protein>
    <recommendedName>
        <fullName evidence="8">Acyl-CoA thioesterase II</fullName>
    </recommendedName>
</protein>
<dbReference type="EMBL" id="KI912112">
    <property type="protein sequence ID" value="ETS82037.1"/>
    <property type="molecule type" value="Genomic_DNA"/>
</dbReference>
<proteinExistence type="inferred from homology"/>
<keyword evidence="2" id="KW-0378">Hydrolase</keyword>
<evidence type="ECO:0000256" key="3">
    <source>
        <dbReference type="SAM" id="MobiDB-lite"/>
    </source>
</evidence>
<evidence type="ECO:0000313" key="6">
    <source>
        <dbReference type="EMBL" id="ETS82037.1"/>
    </source>
</evidence>
<comment type="similarity">
    <text evidence="1">Belongs to the C/M/P thioester hydrolase family.</text>
</comment>
<keyword evidence="7" id="KW-1185">Reference proteome</keyword>
<feature type="domain" description="Acyl-CoA thioesterase-like N-terminal HotDog" evidence="4">
    <location>
        <begin position="25"/>
        <end position="115"/>
    </location>
</feature>
<dbReference type="CDD" id="cd03445">
    <property type="entry name" value="Thioesterase_II_repeat2"/>
    <property type="match status" value="1"/>
</dbReference>
<dbReference type="CDD" id="cd03444">
    <property type="entry name" value="Thioesterase_II_repeat1"/>
    <property type="match status" value="1"/>
</dbReference>
<dbReference type="SUPFAM" id="SSF54637">
    <property type="entry name" value="Thioesterase/thiol ester dehydrase-isomerase"/>
    <property type="match status" value="2"/>
</dbReference>
<dbReference type="InterPro" id="IPR003703">
    <property type="entry name" value="Acyl_CoA_thio"/>
</dbReference>
<dbReference type="GO" id="GO:0009062">
    <property type="term" value="P:fatty acid catabolic process"/>
    <property type="evidence" value="ECO:0007669"/>
    <property type="project" value="TreeGrafter"/>
</dbReference>
<dbReference type="InterPro" id="IPR029069">
    <property type="entry name" value="HotDog_dom_sf"/>
</dbReference>
<reference evidence="7" key="1">
    <citation type="journal article" date="2015" name="BMC Genomics">
        <title>Genomic and transcriptomic analysis of the endophytic fungus Pestalotiopsis fici reveals its lifestyle and high potential for synthesis of natural products.</title>
        <authorList>
            <person name="Wang X."/>
            <person name="Zhang X."/>
            <person name="Liu L."/>
            <person name="Xiang M."/>
            <person name="Wang W."/>
            <person name="Sun X."/>
            <person name="Che Y."/>
            <person name="Guo L."/>
            <person name="Liu G."/>
            <person name="Guo L."/>
            <person name="Wang C."/>
            <person name="Yin W.B."/>
            <person name="Stadler M."/>
            <person name="Zhang X."/>
            <person name="Liu X."/>
        </authorList>
    </citation>
    <scope>NUCLEOTIDE SEQUENCE [LARGE SCALE GENOMIC DNA]</scope>
    <source>
        <strain evidence="7">W106-1 / CGMCC3.15140</strain>
    </source>
</reference>
<dbReference type="GO" id="GO:0006637">
    <property type="term" value="P:acyl-CoA metabolic process"/>
    <property type="evidence" value="ECO:0007669"/>
    <property type="project" value="InterPro"/>
</dbReference>
<evidence type="ECO:0008006" key="8">
    <source>
        <dbReference type="Google" id="ProtNLM"/>
    </source>
</evidence>
<dbReference type="InParanoid" id="W3X9F1"/>
<dbReference type="AlphaFoldDB" id="W3X9F1"/>
<evidence type="ECO:0000256" key="2">
    <source>
        <dbReference type="ARBA" id="ARBA00022801"/>
    </source>
</evidence>
<dbReference type="KEGG" id="pfy:PFICI_07039"/>
<name>W3X9F1_PESFW</name>
<evidence type="ECO:0000256" key="1">
    <source>
        <dbReference type="ARBA" id="ARBA00006538"/>
    </source>
</evidence>
<gene>
    <name evidence="6" type="ORF">PFICI_07039</name>
</gene>
<dbReference type="HOGENOM" id="CLU_064147_0_0_1"/>
<evidence type="ECO:0000259" key="4">
    <source>
        <dbReference type="Pfam" id="PF13622"/>
    </source>
</evidence>
<dbReference type="Pfam" id="PF13622">
    <property type="entry name" value="4HBT_3"/>
    <property type="match status" value="1"/>
</dbReference>
<dbReference type="OrthoDB" id="68328at2759"/>
<dbReference type="GO" id="GO:0047617">
    <property type="term" value="F:fatty acyl-CoA hydrolase activity"/>
    <property type="evidence" value="ECO:0007669"/>
    <property type="project" value="InterPro"/>
</dbReference>
<dbReference type="RefSeq" id="XP_007833811.1">
    <property type="nucleotide sequence ID" value="XM_007835620.1"/>
</dbReference>